<keyword evidence="1" id="KW-0378">Hydrolase</keyword>
<dbReference type="EMBL" id="FMZE01000015">
    <property type="protein sequence ID" value="SDD95152.1"/>
    <property type="molecule type" value="Genomic_DNA"/>
</dbReference>
<dbReference type="AlphaFoldDB" id="A0A1G6YY14"/>
<dbReference type="GO" id="GO:0004519">
    <property type="term" value="F:endonuclease activity"/>
    <property type="evidence" value="ECO:0007669"/>
    <property type="project" value="UniProtKB-KW"/>
</dbReference>
<keyword evidence="2" id="KW-1185">Reference proteome</keyword>
<reference evidence="1 2" key="1">
    <citation type="submission" date="2016-10" db="EMBL/GenBank/DDBJ databases">
        <authorList>
            <person name="de Groot N.N."/>
        </authorList>
    </citation>
    <scope>NUCLEOTIDE SEQUENCE [LARGE SCALE GENOMIC DNA]</scope>
    <source>
        <strain evidence="1 2">CGMCC 4.5506</strain>
    </source>
</reference>
<organism evidence="1 2">
    <name type="scientific">Prauserella marina</name>
    <dbReference type="NCBI Taxonomy" id="530584"/>
    <lineage>
        <taxon>Bacteria</taxon>
        <taxon>Bacillati</taxon>
        <taxon>Actinomycetota</taxon>
        <taxon>Actinomycetes</taxon>
        <taxon>Pseudonocardiales</taxon>
        <taxon>Pseudonocardiaceae</taxon>
        <taxon>Prauserella</taxon>
    </lineage>
</organism>
<dbReference type="InterPro" id="IPR035093">
    <property type="entry name" value="RelE/ParE_toxin_dom_sf"/>
</dbReference>
<keyword evidence="1" id="KW-0255">Endonuclease</keyword>
<gene>
    <name evidence="1" type="ORF">SAMN05421630_1155</name>
</gene>
<evidence type="ECO:0000313" key="1">
    <source>
        <dbReference type="EMBL" id="SDD95152.1"/>
    </source>
</evidence>
<sequence>MSRSPVAITRSAVRSLAQLNKPLRRRVQTAVDTLGTNQHPVGATALTGQSGVFRLLVADVSVLYEIRSDGQVLVLVIEPAPRLASPLPEPD</sequence>
<accession>A0A1G6YY14</accession>
<protein>
    <submittedName>
        <fullName evidence="1">mRNA-degrading endonuclease RelE, toxin component of the RelBE toxin-antitoxin system</fullName>
    </submittedName>
</protein>
<dbReference type="Gene3D" id="3.30.2310.20">
    <property type="entry name" value="RelE-like"/>
    <property type="match status" value="1"/>
</dbReference>
<dbReference type="STRING" id="530584.SAMN05421630_1155"/>
<name>A0A1G6YY14_9PSEU</name>
<evidence type="ECO:0000313" key="2">
    <source>
        <dbReference type="Proteomes" id="UP000199494"/>
    </source>
</evidence>
<proteinExistence type="predicted"/>
<keyword evidence="1" id="KW-0540">Nuclease</keyword>
<dbReference type="Proteomes" id="UP000199494">
    <property type="component" value="Unassembled WGS sequence"/>
</dbReference>
<dbReference type="SUPFAM" id="SSF143011">
    <property type="entry name" value="RelE-like"/>
    <property type="match status" value="1"/>
</dbReference>